<dbReference type="Proteomes" id="UP000037020">
    <property type="component" value="Unassembled WGS sequence"/>
</dbReference>
<sequence>MYWQHSAKVTQRIADAPFVTKLNNLVPQVVRKELGLPEAAVGHTIGDGVYVWVANDLAKKFDLLPPQVEDAQKAVKAETEAFEKAAKAWDATARSLRAFPAELAEARAGLAAAREALAKAEAEAAGAGAVEGGAASGGPLTAAEAETRVKERQ</sequence>
<gene>
    <name evidence="2" type="ORF">ADK38_16845</name>
</gene>
<feature type="non-terminal residue" evidence="2">
    <location>
        <position position="153"/>
    </location>
</feature>
<organism evidence="2 3">
    <name type="scientific">Streptomyces varsoviensis</name>
    <dbReference type="NCBI Taxonomy" id="67373"/>
    <lineage>
        <taxon>Bacteria</taxon>
        <taxon>Bacillati</taxon>
        <taxon>Actinomycetota</taxon>
        <taxon>Actinomycetes</taxon>
        <taxon>Kitasatosporales</taxon>
        <taxon>Streptomycetaceae</taxon>
        <taxon>Streptomyces</taxon>
    </lineage>
</organism>
<evidence type="ECO:0000256" key="1">
    <source>
        <dbReference type="SAM" id="MobiDB-lite"/>
    </source>
</evidence>
<accession>A0ABR5J6C7</accession>
<dbReference type="EMBL" id="LGUT01001419">
    <property type="protein sequence ID" value="KOG88969.1"/>
    <property type="molecule type" value="Genomic_DNA"/>
</dbReference>
<reference evidence="2 3" key="1">
    <citation type="submission" date="2015-07" db="EMBL/GenBank/DDBJ databases">
        <authorList>
            <person name="Ju K.-S."/>
            <person name="Doroghazi J.R."/>
            <person name="Metcalf W.W."/>
        </authorList>
    </citation>
    <scope>NUCLEOTIDE SEQUENCE [LARGE SCALE GENOMIC DNA]</scope>
    <source>
        <strain evidence="2 3">NRRL B-3589</strain>
    </source>
</reference>
<evidence type="ECO:0000313" key="3">
    <source>
        <dbReference type="Proteomes" id="UP000037020"/>
    </source>
</evidence>
<proteinExistence type="predicted"/>
<name>A0ABR5J6C7_9ACTN</name>
<keyword evidence="3" id="KW-1185">Reference proteome</keyword>
<evidence type="ECO:0000313" key="2">
    <source>
        <dbReference type="EMBL" id="KOG88969.1"/>
    </source>
</evidence>
<feature type="region of interest" description="Disordered" evidence="1">
    <location>
        <begin position="128"/>
        <end position="153"/>
    </location>
</feature>
<comment type="caution">
    <text evidence="2">The sequence shown here is derived from an EMBL/GenBank/DDBJ whole genome shotgun (WGS) entry which is preliminary data.</text>
</comment>
<protein>
    <submittedName>
        <fullName evidence="2">Uncharacterized protein</fullName>
    </submittedName>
</protein>